<dbReference type="InterPro" id="IPR025662">
    <property type="entry name" value="Sigma_54_int_dom_ATP-bd_1"/>
</dbReference>
<dbReference type="InterPro" id="IPR052026">
    <property type="entry name" value="ExeA_AAA_ATPase_DNA-bind"/>
</dbReference>
<name>A0A2T1GJE5_9CYAN</name>
<evidence type="ECO:0000313" key="3">
    <source>
        <dbReference type="EMBL" id="PSB57888.1"/>
    </source>
</evidence>
<dbReference type="Pfam" id="PF13401">
    <property type="entry name" value="AAA_22"/>
    <property type="match status" value="1"/>
</dbReference>
<keyword evidence="1" id="KW-0812">Transmembrane</keyword>
<keyword evidence="4" id="KW-1185">Reference proteome</keyword>
<dbReference type="AlphaFoldDB" id="A0A2T1GJE5"/>
<dbReference type="EMBL" id="PVWO01000057">
    <property type="protein sequence ID" value="PSB57888.1"/>
    <property type="molecule type" value="Genomic_DNA"/>
</dbReference>
<dbReference type="PROSITE" id="PS00675">
    <property type="entry name" value="SIGMA54_INTERACT_1"/>
    <property type="match status" value="1"/>
</dbReference>
<dbReference type="InterPro" id="IPR049945">
    <property type="entry name" value="AAA_22"/>
</dbReference>
<feature type="transmembrane region" description="Helical" evidence="1">
    <location>
        <begin position="241"/>
        <end position="261"/>
    </location>
</feature>
<sequence>MFKLYRLEEKARILAALKANGSILLCGDEGSGKTVLLDAVREELTADGYVLAAILTPATQRQMLIAICEQLEIETIEVEGKAMTVEKLKWAVADYFRANPATFLIFDDAHQLDPKFRTWLKNLQRQGVSLLLAATKPPRTDIFLNTPALVLRPLPDYFIRDLMATAGELRGLNLSQSQLADLQQRAGGNPALAIRSIDEEYLGLEIEGGDRSDYFDITPLLILAATGFVMLRFFAVGTDSRLLYVIAGMSGALFIGLTYMLRSLPKDSKRVS</sequence>
<dbReference type="Proteomes" id="UP000238937">
    <property type="component" value="Unassembled WGS sequence"/>
</dbReference>
<dbReference type="Gene3D" id="3.40.50.300">
    <property type="entry name" value="P-loop containing nucleotide triphosphate hydrolases"/>
    <property type="match status" value="1"/>
</dbReference>
<dbReference type="PANTHER" id="PTHR35894">
    <property type="entry name" value="GENERAL SECRETION PATHWAY PROTEIN A-RELATED"/>
    <property type="match status" value="1"/>
</dbReference>
<keyword evidence="1" id="KW-0472">Membrane</keyword>
<evidence type="ECO:0000256" key="1">
    <source>
        <dbReference type="SAM" id="Phobius"/>
    </source>
</evidence>
<feature type="transmembrane region" description="Helical" evidence="1">
    <location>
        <begin position="214"/>
        <end position="235"/>
    </location>
</feature>
<evidence type="ECO:0000313" key="4">
    <source>
        <dbReference type="Proteomes" id="UP000238937"/>
    </source>
</evidence>
<gene>
    <name evidence="3" type="ORF">C7B77_06790</name>
</gene>
<reference evidence="3 4" key="1">
    <citation type="submission" date="2018-03" db="EMBL/GenBank/DDBJ databases">
        <title>The ancient ancestry and fast evolution of plastids.</title>
        <authorList>
            <person name="Moore K.R."/>
            <person name="Magnabosco C."/>
            <person name="Momper L."/>
            <person name="Gold D.A."/>
            <person name="Bosak T."/>
            <person name="Fournier G.P."/>
        </authorList>
    </citation>
    <scope>NUCLEOTIDE SEQUENCE [LARGE SCALE GENOMIC DNA]</scope>
    <source>
        <strain evidence="3 4">CCALA 037</strain>
    </source>
</reference>
<keyword evidence="1" id="KW-1133">Transmembrane helix</keyword>
<evidence type="ECO:0000259" key="2">
    <source>
        <dbReference type="Pfam" id="PF13401"/>
    </source>
</evidence>
<accession>A0A2T1GJE5</accession>
<dbReference type="InterPro" id="IPR027417">
    <property type="entry name" value="P-loop_NTPase"/>
</dbReference>
<protein>
    <submittedName>
        <fullName evidence="3">9-O-acetyl-N-acetylneuraminate esterase</fullName>
    </submittedName>
</protein>
<dbReference type="RefSeq" id="WP_106301905.1">
    <property type="nucleotide sequence ID" value="NZ_PVWO01000057.1"/>
</dbReference>
<dbReference type="GO" id="GO:0016887">
    <property type="term" value="F:ATP hydrolysis activity"/>
    <property type="evidence" value="ECO:0007669"/>
    <property type="project" value="InterPro"/>
</dbReference>
<organism evidence="3 4">
    <name type="scientific">Chamaesiphon polymorphus CCALA 037</name>
    <dbReference type="NCBI Taxonomy" id="2107692"/>
    <lineage>
        <taxon>Bacteria</taxon>
        <taxon>Bacillati</taxon>
        <taxon>Cyanobacteriota</taxon>
        <taxon>Cyanophyceae</taxon>
        <taxon>Gomontiellales</taxon>
        <taxon>Chamaesiphonaceae</taxon>
        <taxon>Chamaesiphon</taxon>
    </lineage>
</organism>
<dbReference type="OrthoDB" id="423541at2"/>
<comment type="caution">
    <text evidence="3">The sequence shown here is derived from an EMBL/GenBank/DDBJ whole genome shotgun (WGS) entry which is preliminary data.</text>
</comment>
<feature type="domain" description="ORC1/DEAH AAA+ ATPase" evidence="2">
    <location>
        <begin position="19"/>
        <end position="135"/>
    </location>
</feature>
<proteinExistence type="predicted"/>
<dbReference type="SUPFAM" id="SSF52540">
    <property type="entry name" value="P-loop containing nucleoside triphosphate hydrolases"/>
    <property type="match status" value="1"/>
</dbReference>
<dbReference type="PANTHER" id="PTHR35894:SF1">
    <property type="entry name" value="PHOSPHORIBULOKINASE _ URIDINE KINASE FAMILY"/>
    <property type="match status" value="1"/>
</dbReference>